<feature type="region of interest" description="Disordered" evidence="5">
    <location>
        <begin position="916"/>
        <end position="945"/>
    </location>
</feature>
<dbReference type="Pfam" id="PF01392">
    <property type="entry name" value="Fz"/>
    <property type="match status" value="1"/>
</dbReference>
<feature type="transmembrane region" description="Helical" evidence="6">
    <location>
        <begin position="325"/>
        <end position="347"/>
    </location>
</feature>
<dbReference type="PANTHER" id="PTHR11309">
    <property type="entry name" value="FRIZZLED"/>
    <property type="match status" value="1"/>
</dbReference>
<evidence type="ECO:0000259" key="7">
    <source>
        <dbReference type="PROSITE" id="PS50038"/>
    </source>
</evidence>
<dbReference type="InterPro" id="IPR015526">
    <property type="entry name" value="Frizzled/SFRP"/>
</dbReference>
<feature type="transmembrane region" description="Helical" evidence="6">
    <location>
        <begin position="359"/>
        <end position="380"/>
    </location>
</feature>
<keyword evidence="9" id="KW-1185">Reference proteome</keyword>
<feature type="transmembrane region" description="Helical" evidence="6">
    <location>
        <begin position="401"/>
        <end position="417"/>
    </location>
</feature>
<feature type="disulfide bond" evidence="4">
    <location>
        <begin position="125"/>
        <end position="149"/>
    </location>
</feature>
<dbReference type="STRING" id="6182.A0A4Z2DDY9"/>
<dbReference type="EMBL" id="SKCS01000166">
    <property type="protein sequence ID" value="TNN14679.1"/>
    <property type="molecule type" value="Genomic_DNA"/>
</dbReference>
<keyword evidence="6" id="KW-0472">Membrane</keyword>
<dbReference type="PROSITE" id="PS50038">
    <property type="entry name" value="FZ"/>
    <property type="match status" value="1"/>
</dbReference>
<dbReference type="Gene3D" id="1.10.2000.10">
    <property type="entry name" value="Frizzled cysteine-rich domain"/>
    <property type="match status" value="1"/>
</dbReference>
<accession>A0A4Z2DDY9</accession>
<feature type="transmembrane region" description="Helical" evidence="6">
    <location>
        <begin position="6"/>
        <end position="26"/>
    </location>
</feature>
<gene>
    <name evidence="8" type="ORF">EWB00_001865</name>
</gene>
<dbReference type="SMART" id="SM01330">
    <property type="entry name" value="Frizzled"/>
    <property type="match status" value="1"/>
</dbReference>
<comment type="caution">
    <text evidence="8">The sequence shown here is derived from an EMBL/GenBank/DDBJ whole genome shotgun (WGS) entry which is preliminary data.</text>
</comment>
<evidence type="ECO:0000313" key="9">
    <source>
        <dbReference type="Proteomes" id="UP000311919"/>
    </source>
</evidence>
<keyword evidence="1" id="KW-0217">Developmental protein</keyword>
<feature type="domain" description="FZ" evidence="7">
    <location>
        <begin position="41"/>
        <end position="166"/>
    </location>
</feature>
<dbReference type="PRINTS" id="PR00489">
    <property type="entry name" value="FRIZZLED"/>
</dbReference>
<dbReference type="GO" id="GO:0035567">
    <property type="term" value="P:non-canonical Wnt signaling pathway"/>
    <property type="evidence" value="ECO:0007669"/>
    <property type="project" value="TreeGrafter"/>
</dbReference>
<feature type="disulfide bond" evidence="4">
    <location>
        <begin position="57"/>
        <end position="103"/>
    </location>
</feature>
<dbReference type="InterPro" id="IPR036790">
    <property type="entry name" value="Frizzled_dom_sf"/>
</dbReference>
<evidence type="ECO:0000256" key="1">
    <source>
        <dbReference type="ARBA" id="ARBA00022473"/>
    </source>
</evidence>
<dbReference type="GO" id="GO:0017147">
    <property type="term" value="F:Wnt-protein binding"/>
    <property type="evidence" value="ECO:0007669"/>
    <property type="project" value="TreeGrafter"/>
</dbReference>
<keyword evidence="2 4" id="KW-1015">Disulfide bond</keyword>
<dbReference type="OrthoDB" id="5959102at2759"/>
<dbReference type="PANTHER" id="PTHR11309:SF99">
    <property type="entry name" value="FRIZZLED-4"/>
    <property type="match status" value="1"/>
</dbReference>
<evidence type="ECO:0000256" key="5">
    <source>
        <dbReference type="SAM" id="MobiDB-lite"/>
    </source>
</evidence>
<dbReference type="Gene3D" id="1.20.1070.10">
    <property type="entry name" value="Rhodopsin 7-helix transmembrane proteins"/>
    <property type="match status" value="2"/>
</dbReference>
<organism evidence="8 9">
    <name type="scientific">Schistosoma japonicum</name>
    <name type="common">Blood fluke</name>
    <dbReference type="NCBI Taxonomy" id="6182"/>
    <lineage>
        <taxon>Eukaryota</taxon>
        <taxon>Metazoa</taxon>
        <taxon>Spiralia</taxon>
        <taxon>Lophotrochozoa</taxon>
        <taxon>Platyhelminthes</taxon>
        <taxon>Trematoda</taxon>
        <taxon>Digenea</taxon>
        <taxon>Strigeidida</taxon>
        <taxon>Schistosomatoidea</taxon>
        <taxon>Schistosomatidae</taxon>
        <taxon>Schistosoma</taxon>
    </lineage>
</organism>
<keyword evidence="6" id="KW-0812">Transmembrane</keyword>
<dbReference type="AlphaFoldDB" id="A0A4Z2DDY9"/>
<evidence type="ECO:0000256" key="3">
    <source>
        <dbReference type="ARBA" id="ARBA00023170"/>
    </source>
</evidence>
<dbReference type="InterPro" id="IPR000539">
    <property type="entry name" value="Frizzled/Smoothened_7TM"/>
</dbReference>
<protein>
    <submittedName>
        <fullName evidence="8">Frizzled-4</fullName>
    </submittedName>
</protein>
<feature type="transmembrane region" description="Helical" evidence="6">
    <location>
        <begin position="652"/>
        <end position="678"/>
    </location>
</feature>
<dbReference type="GO" id="GO:0005615">
    <property type="term" value="C:extracellular space"/>
    <property type="evidence" value="ECO:0007669"/>
    <property type="project" value="TreeGrafter"/>
</dbReference>
<dbReference type="InterPro" id="IPR020067">
    <property type="entry name" value="Frizzled_dom"/>
</dbReference>
<evidence type="ECO:0000313" key="8">
    <source>
        <dbReference type="EMBL" id="TNN14679.1"/>
    </source>
</evidence>
<evidence type="ECO:0000256" key="6">
    <source>
        <dbReference type="SAM" id="Phobius"/>
    </source>
</evidence>
<keyword evidence="3" id="KW-0675">Receptor</keyword>
<evidence type="ECO:0000256" key="2">
    <source>
        <dbReference type="ARBA" id="ARBA00023157"/>
    </source>
</evidence>
<dbReference type="GO" id="GO:0016020">
    <property type="term" value="C:membrane"/>
    <property type="evidence" value="ECO:0007669"/>
    <property type="project" value="InterPro"/>
</dbReference>
<feature type="disulfide bond" evidence="4">
    <location>
        <begin position="94"/>
        <end position="132"/>
    </location>
</feature>
<dbReference type="Pfam" id="PF01534">
    <property type="entry name" value="Frizzled"/>
    <property type="match status" value="2"/>
</dbReference>
<comment type="caution">
    <text evidence="4">Lacks conserved residue(s) required for the propagation of feature annotation.</text>
</comment>
<feature type="compositionally biased region" description="Pro residues" evidence="5">
    <location>
        <begin position="924"/>
        <end position="939"/>
    </location>
</feature>
<dbReference type="SUPFAM" id="SSF63501">
    <property type="entry name" value="Frizzled cysteine-rich domain"/>
    <property type="match status" value="1"/>
</dbReference>
<dbReference type="Proteomes" id="UP000311919">
    <property type="component" value="Unassembled WGS sequence"/>
</dbReference>
<evidence type="ECO:0000256" key="4">
    <source>
        <dbReference type="PROSITE-ProRule" id="PRU00090"/>
    </source>
</evidence>
<proteinExistence type="predicted"/>
<dbReference type="GO" id="GO:0060070">
    <property type="term" value="P:canonical Wnt signaling pathway"/>
    <property type="evidence" value="ECO:0007669"/>
    <property type="project" value="TreeGrafter"/>
</dbReference>
<feature type="transmembrane region" description="Helical" evidence="6">
    <location>
        <begin position="726"/>
        <end position="745"/>
    </location>
</feature>
<name>A0A4Z2DDY9_SCHJA</name>
<reference evidence="8 9" key="1">
    <citation type="submission" date="2019-03" db="EMBL/GenBank/DDBJ databases">
        <title>An improved genome assembly of the fluke Schistosoma japonicum.</title>
        <authorList>
            <person name="Hu W."/>
            <person name="Luo F."/>
            <person name="Yin M."/>
            <person name="Mo X."/>
            <person name="Sun C."/>
            <person name="Wu Q."/>
            <person name="Zhu B."/>
            <person name="Xiang M."/>
            <person name="Wang J."/>
            <person name="Wang Y."/>
            <person name="Zhang T."/>
            <person name="Xu B."/>
            <person name="Zheng H."/>
            <person name="Feng Z."/>
        </authorList>
    </citation>
    <scope>NUCLEOTIDE SEQUENCE [LARGE SCALE GENOMIC DNA]</scope>
    <source>
        <strain evidence="8">HuSjv2</strain>
        <tissue evidence="8">Worms</tissue>
    </source>
</reference>
<dbReference type="SMART" id="SM00063">
    <property type="entry name" value="FRI"/>
    <property type="match status" value="1"/>
</dbReference>
<keyword evidence="6" id="KW-1133">Transmembrane helix</keyword>
<sequence>MYTIYSRIVFNHFIMLLIIFLHSIFYRTIHSSTTSPTSIIYGQQRCMKPVLIQIPECQNAFYNYTGMPNLIGQETQFDARHQLQTFKPLITYKCSSKLNFFLCSVYTPMCDVNTHYLIGPCRPLCEHVRARCAPVLKVFDFNWPENLNCSRFPVKNSVDGAMCMEGPEDMEEDDVNSLKDGNNANVKLKNKVIQKSDYNDLPLDPSVKQMLQVISLDSEKHHNKNINNKEGRFREEQQEGLQQIMQKLTGDDLLSATTGHFFPNTLTSHLNKYPLSVPQLAKSIRYCSHLKKPTFYAYINRTGRCAPLCEADILYSTEAKTLSTMWTSILAGVCSLMTTFTLIHYVMNPSEFRPNEKPIVYIALCQLLFALGYGLSISLGRTNVTCGQDLDSGRRIRLQEGLDNALCAFIFMIQYFFSTASSIWWAMLVIHWALQRISMIMSYINCSCCNIHPMQSQHTSNNTTVKRKVSSSELKHDIDTINTKSSYCCCCFKINSFCFCSENSFNWNQSEIIMNEGLIQPTKQYTTNNLNNSTSTNIQQVAQNFQHSPFNQTTDTTNNTVNQCDNMKRDNRWSTSNYHHHLQQQQQFNPRHTVFTTLTKSDQVSACLAREHVVAWLTAGLFTVGILVSRQVDADELIPVCGVGRQNTNVLGAFILAPQTVLITLGSIAFIIGFICLLPCLRNRKCFYWLQRNINEDQYRNSLEKIDFTSYLWNLNEVYGPNPELFMLRIFMSLVTGFTCSLWMWTVKGCYCHSDNYFHYDCCLCLTNNIEILKQKKQQENHLFEVMKQHNQSSNEFNKSNYIHKLKSSHTPEGTTYTLHPYAIYQHTKTLDEYNSSQQIDSRYPIIGCSSTSRNTTATNIVDRIPTSLPSLLTKGYLNQLDTSFIVRDFEHSNATTPGYYSHAKISPNMIIDSMSEDASASSIPPPPLPPSSSRPPRLPARGDPCIGASASQVFGLTNQMNTDNHKVMNSDNNSNETENYSLIKFPTVN</sequence>